<dbReference type="PANTHER" id="PTHR46082:SF11">
    <property type="entry name" value="AAA+ ATPASE DOMAIN-CONTAINING PROTEIN-RELATED"/>
    <property type="match status" value="1"/>
</dbReference>
<evidence type="ECO:0000259" key="4">
    <source>
        <dbReference type="Pfam" id="PF24883"/>
    </source>
</evidence>
<keyword evidence="6" id="KW-1185">Reference proteome</keyword>
<dbReference type="InterPro" id="IPR056884">
    <property type="entry name" value="NPHP3-like_N"/>
</dbReference>
<feature type="domain" description="Nephrocystin 3-like N-terminal" evidence="4">
    <location>
        <begin position="383"/>
        <end position="548"/>
    </location>
</feature>
<sequence length="1119" mass="125000">MVNSNEYTVGWICAIATEFVAAQAFLDEKHETPAYLSPQDKNDYILGRIANHNVVIAVLPVGEYGTSSAARVAETMLHSFPNVRIGLMVGIGGGAPSADHDIRLGDIVVSTPSNGHGGVFQYDYGKTIQGGTFCPTGYLNQPPALLRAAVNGLQARYEIEGHHLEDDIDQALERNPRLRGKYGRPDLTSDRLYQSHIVHPPNGQTNCTIRCGDDSSALVLRDPRTDDQDNPMIHYGLIASANQLMKDSRVRDNLITEKDVLCFEMEAAGLMNHFPCLVIRGICDYSDSHKNKGWQGYAAMAAAAYTKDLLHRISAQHVQAEQKITEILSTVKVIHETTQKIDHGVKILRQLGDDREYQSIIDWLTPVNYTLQQNDFITRRQEGTGEWFLNSTEFKQWLSQSKQTLFCPGMPGAGKTMITATTINHLYRKYRNQPMTAIPYIYCNFRQQHEQRYTDLLLSLLKQLVQGQPFIPNAVRVLYDECKRRESRPAHEGILSALYSVASSYSRIFIIIDALDECQVSNEDRERFLQIVFGIQERAKANILVTSRFVHEIETRFEGSIRLEIRANNTDVRRYLEQRLQSFPSFVLHNPALQREIKTKLARAVDGMCVPPNLNHSFASADIARFLLAKLYVDSLVYKTTPKAIRGVLAELEVTSSEKSENGQMSKVLDHGYKQAMERIRGQAPEHQELANRVLTWIACARRSLTLSELQHGLAVEFNTPELDKDNMPDIGQAVSVCAGLVVVDGNSDAIRLVHYTTQEYFERTYKEWLHQGHIDITKACLTYLSFRDFDDDYLLTSPRLIMRVWSNSLYDYAAVNWGYHAREAYMEEDKIVLDFIHDTAKLSVCGRIMAYNQLGSGFGDLDMESMHLTACLGLSKSMSILLEELHDADSRDSLYMTPLLWAAMQGHEPAVKLLLENDANVNAADAWGMTPLSRAANRGHEAVVKLLLEWNADTEEKTRKGYTPLMMAAEGGHEAVVRALLGQNASLEAENNSGSTALLLAVQNGHEAVASLLLEKGANTEIKGYLDRTPLLIVAENRDSAMVRLLLDNNPNIEARDSEGLTALSLAAWGGDEAMVRLLLERNANINSKSDKGITAFYLAAHSGHKAIADLLADAGAL</sequence>
<feature type="domain" description="GPI inositol-deacylase winged helix" evidence="3">
    <location>
        <begin position="685"/>
        <end position="762"/>
    </location>
</feature>
<feature type="repeat" description="ANK" evidence="2">
    <location>
        <begin position="895"/>
        <end position="927"/>
    </location>
</feature>
<dbReference type="AlphaFoldDB" id="A0A0L1JBE8"/>
<dbReference type="InterPro" id="IPR035994">
    <property type="entry name" value="Nucleoside_phosphorylase_sf"/>
</dbReference>
<dbReference type="OrthoDB" id="195446at2759"/>
<feature type="repeat" description="ANK" evidence="2">
    <location>
        <begin position="1027"/>
        <end position="1059"/>
    </location>
</feature>
<dbReference type="GO" id="GO:0009116">
    <property type="term" value="P:nucleoside metabolic process"/>
    <property type="evidence" value="ECO:0007669"/>
    <property type="project" value="InterPro"/>
</dbReference>
<evidence type="ECO:0000259" key="3">
    <source>
        <dbReference type="Pfam" id="PF22939"/>
    </source>
</evidence>
<dbReference type="SUPFAM" id="SSF48403">
    <property type="entry name" value="Ankyrin repeat"/>
    <property type="match status" value="1"/>
</dbReference>
<comment type="caution">
    <text evidence="5">The sequence shown here is derived from an EMBL/GenBank/DDBJ whole genome shotgun (WGS) entry which is preliminary data.</text>
</comment>
<dbReference type="InterPro" id="IPR053137">
    <property type="entry name" value="NLR-like"/>
</dbReference>
<dbReference type="InterPro" id="IPR054471">
    <property type="entry name" value="GPIID_WHD"/>
</dbReference>
<proteinExistence type="predicted"/>
<dbReference type="EMBL" id="JNOM01000045">
    <property type="protein sequence ID" value="KNG88758.1"/>
    <property type="molecule type" value="Genomic_DNA"/>
</dbReference>
<accession>A0A0L1JBE8</accession>
<evidence type="ECO:0000256" key="2">
    <source>
        <dbReference type="PROSITE-ProRule" id="PRU00023"/>
    </source>
</evidence>
<dbReference type="Gene3D" id="3.40.50.300">
    <property type="entry name" value="P-loop containing nucleotide triphosphate hydrolases"/>
    <property type="match status" value="1"/>
</dbReference>
<dbReference type="InterPro" id="IPR036770">
    <property type="entry name" value="Ankyrin_rpt-contain_sf"/>
</dbReference>
<dbReference type="Pfam" id="PF12796">
    <property type="entry name" value="Ank_2"/>
    <property type="match status" value="2"/>
</dbReference>
<dbReference type="GO" id="GO:0003824">
    <property type="term" value="F:catalytic activity"/>
    <property type="evidence" value="ECO:0007669"/>
    <property type="project" value="InterPro"/>
</dbReference>
<evidence type="ECO:0000313" key="5">
    <source>
        <dbReference type="EMBL" id="KNG88758.1"/>
    </source>
</evidence>
<dbReference type="Pfam" id="PF24883">
    <property type="entry name" value="NPHP3_N"/>
    <property type="match status" value="1"/>
</dbReference>
<dbReference type="Pfam" id="PF13637">
    <property type="entry name" value="Ank_4"/>
    <property type="match status" value="1"/>
</dbReference>
<dbReference type="PANTHER" id="PTHR46082">
    <property type="entry name" value="ATP/GTP-BINDING PROTEIN-RELATED"/>
    <property type="match status" value="1"/>
</dbReference>
<dbReference type="PROSITE" id="PS50297">
    <property type="entry name" value="ANK_REP_REGION"/>
    <property type="match status" value="6"/>
</dbReference>
<organism evidence="5 6">
    <name type="scientific">Aspergillus nomiae NRRL (strain ATCC 15546 / NRRL 13137 / CBS 260.88 / M93)</name>
    <dbReference type="NCBI Taxonomy" id="1509407"/>
    <lineage>
        <taxon>Eukaryota</taxon>
        <taxon>Fungi</taxon>
        <taxon>Dikarya</taxon>
        <taxon>Ascomycota</taxon>
        <taxon>Pezizomycotina</taxon>
        <taxon>Eurotiomycetes</taxon>
        <taxon>Eurotiomycetidae</taxon>
        <taxon>Eurotiales</taxon>
        <taxon>Aspergillaceae</taxon>
        <taxon>Aspergillus</taxon>
        <taxon>Aspergillus subgen. Circumdati</taxon>
    </lineage>
</organism>
<dbReference type="Proteomes" id="UP000037505">
    <property type="component" value="Unassembled WGS sequence"/>
</dbReference>
<dbReference type="SMART" id="SM00248">
    <property type="entry name" value="ANK"/>
    <property type="match status" value="7"/>
</dbReference>
<feature type="repeat" description="ANK" evidence="2">
    <location>
        <begin position="1060"/>
        <end position="1092"/>
    </location>
</feature>
<dbReference type="Gene3D" id="1.25.40.20">
    <property type="entry name" value="Ankyrin repeat-containing domain"/>
    <property type="match status" value="3"/>
</dbReference>
<dbReference type="PRINTS" id="PR01415">
    <property type="entry name" value="ANKYRIN"/>
</dbReference>
<dbReference type="PROSITE" id="PS50088">
    <property type="entry name" value="ANK_REPEAT"/>
    <property type="match status" value="7"/>
</dbReference>
<feature type="repeat" description="ANK" evidence="2">
    <location>
        <begin position="1093"/>
        <end position="1119"/>
    </location>
</feature>
<dbReference type="InterPro" id="IPR027417">
    <property type="entry name" value="P-loop_NTPase"/>
</dbReference>
<evidence type="ECO:0000313" key="6">
    <source>
        <dbReference type="Proteomes" id="UP000037505"/>
    </source>
</evidence>
<dbReference type="GeneID" id="26804616"/>
<gene>
    <name evidence="5" type="ORF">ANOM_002812</name>
</gene>
<dbReference type="InterPro" id="IPR002110">
    <property type="entry name" value="Ankyrin_rpt"/>
</dbReference>
<feature type="repeat" description="ANK" evidence="2">
    <location>
        <begin position="961"/>
        <end position="993"/>
    </location>
</feature>
<dbReference type="STRING" id="1509407.A0A0L1JBE8"/>
<keyword evidence="2" id="KW-0040">ANK repeat</keyword>
<reference evidence="5 6" key="1">
    <citation type="submission" date="2014-06" db="EMBL/GenBank/DDBJ databases">
        <title>The Genome of the Aflatoxigenic Filamentous Fungus Aspergillus nomius.</title>
        <authorList>
            <person name="Moore M.G."/>
            <person name="Shannon B.M."/>
            <person name="Brian M.M."/>
        </authorList>
    </citation>
    <scope>NUCLEOTIDE SEQUENCE [LARGE SCALE GENOMIC DNA]</scope>
    <source>
        <strain evidence="5 6">NRRL 13137</strain>
    </source>
</reference>
<dbReference type="SUPFAM" id="SSF53167">
    <property type="entry name" value="Purine and uridine phosphorylases"/>
    <property type="match status" value="1"/>
</dbReference>
<feature type="repeat" description="ANK" evidence="2">
    <location>
        <begin position="994"/>
        <end position="1026"/>
    </location>
</feature>
<keyword evidence="1" id="KW-0677">Repeat</keyword>
<feature type="repeat" description="ANK" evidence="2">
    <location>
        <begin position="928"/>
        <end position="960"/>
    </location>
</feature>
<evidence type="ECO:0000256" key="1">
    <source>
        <dbReference type="ARBA" id="ARBA00022737"/>
    </source>
</evidence>
<protein>
    <submittedName>
        <fullName evidence="5">Putative vps9-ankyrin repeat-containing protein</fullName>
    </submittedName>
</protein>
<dbReference type="RefSeq" id="XP_015409681.1">
    <property type="nucleotide sequence ID" value="XM_015548069.1"/>
</dbReference>
<dbReference type="Gene3D" id="3.40.50.1580">
    <property type="entry name" value="Nucleoside phosphorylase domain"/>
    <property type="match status" value="1"/>
</dbReference>
<name>A0A0L1JBE8_ASPN3</name>
<dbReference type="SUPFAM" id="SSF52540">
    <property type="entry name" value="P-loop containing nucleoside triphosphate hydrolases"/>
    <property type="match status" value="1"/>
</dbReference>
<dbReference type="Pfam" id="PF22939">
    <property type="entry name" value="WHD_GPIID"/>
    <property type="match status" value="1"/>
</dbReference>